<evidence type="ECO:0000313" key="1">
    <source>
        <dbReference type="EMBL" id="OEE41907.1"/>
    </source>
</evidence>
<evidence type="ECO:0000313" key="2">
    <source>
        <dbReference type="Proteomes" id="UP000094808"/>
    </source>
</evidence>
<gene>
    <name evidence="1" type="ORF">A1QS_12775</name>
</gene>
<dbReference type="RefSeq" id="WP_017046220.1">
    <property type="nucleotide sequence ID" value="NZ_AJYS02000022.1"/>
</dbReference>
<dbReference type="Proteomes" id="UP000094808">
    <property type="component" value="Unassembled WGS sequence"/>
</dbReference>
<organism evidence="1 2">
    <name type="scientific">Vibrio ordalii FS-238</name>
    <dbReference type="NCBI Taxonomy" id="617133"/>
    <lineage>
        <taxon>Bacteria</taxon>
        <taxon>Pseudomonadati</taxon>
        <taxon>Pseudomonadota</taxon>
        <taxon>Gammaproteobacteria</taxon>
        <taxon>Vibrionales</taxon>
        <taxon>Vibrionaceae</taxon>
        <taxon>Vibrio</taxon>
    </lineage>
</organism>
<comment type="caution">
    <text evidence="1">The sequence shown here is derived from an EMBL/GenBank/DDBJ whole genome shotgun (WGS) entry which is preliminary data.</text>
</comment>
<dbReference type="AlphaFoldDB" id="A0A853R6G3"/>
<keyword evidence="2" id="KW-1185">Reference proteome</keyword>
<name>A0A853R6G3_9VIBR</name>
<protein>
    <submittedName>
        <fullName evidence="1">Uncharacterized protein</fullName>
    </submittedName>
</protein>
<proteinExistence type="predicted"/>
<sequence>MDRYTSYFADWNYSLLMQQNLKRSPEFCEEELKENDARINKLLYEILSIAQEESGVKANFSSPQVWSTPLEHSMSISSGKLKLEFVFGVRASEFYLEASFNYPEQIGKVDDQFWLQLAHLSSLGNLQFSGSASPDTKLSRNLRKKNRVLKSTIFEVIQHYIVCADDECFNDGALEISWGLNTDFSDLLASLAAAFSCVYKMNYQLYRRHYIIEKSRQNRN</sequence>
<dbReference type="EMBL" id="AJYS02000022">
    <property type="protein sequence ID" value="OEE41907.1"/>
    <property type="molecule type" value="Genomic_DNA"/>
</dbReference>
<accession>A0A853R6G3</accession>
<reference evidence="1 2" key="1">
    <citation type="journal article" date="2012" name="Science">
        <title>Ecological populations of bacteria act as socially cohesive units of antibiotic production and resistance.</title>
        <authorList>
            <person name="Cordero O.X."/>
            <person name="Wildschutte H."/>
            <person name="Kirkup B."/>
            <person name="Proehl S."/>
            <person name="Ngo L."/>
            <person name="Hussain F."/>
            <person name="Le Roux F."/>
            <person name="Mincer T."/>
            <person name="Polz M.F."/>
        </authorList>
    </citation>
    <scope>NUCLEOTIDE SEQUENCE [LARGE SCALE GENOMIC DNA]</scope>
    <source>
        <strain evidence="1 2">FS-238</strain>
    </source>
</reference>